<gene>
    <name evidence="2" type="ORF">M9458_033566</name>
</gene>
<dbReference type="AlphaFoldDB" id="A0ABD0PHM1"/>
<dbReference type="EMBL" id="JAMKFB020000016">
    <property type="protein sequence ID" value="KAL0173255.1"/>
    <property type="molecule type" value="Genomic_DNA"/>
</dbReference>
<reference evidence="2 3" key="1">
    <citation type="submission" date="2024-05" db="EMBL/GenBank/DDBJ databases">
        <title>Genome sequencing and assembly of Indian major carp, Cirrhinus mrigala (Hamilton, 1822).</title>
        <authorList>
            <person name="Mohindra V."/>
            <person name="Chowdhury L.M."/>
            <person name="Lal K."/>
            <person name="Jena J.K."/>
        </authorList>
    </citation>
    <scope>NUCLEOTIDE SEQUENCE [LARGE SCALE GENOMIC DNA]</scope>
    <source>
        <strain evidence="2">CM1030</strain>
        <tissue evidence="2">Blood</tissue>
    </source>
</reference>
<organism evidence="2 3">
    <name type="scientific">Cirrhinus mrigala</name>
    <name type="common">Mrigala</name>
    <dbReference type="NCBI Taxonomy" id="683832"/>
    <lineage>
        <taxon>Eukaryota</taxon>
        <taxon>Metazoa</taxon>
        <taxon>Chordata</taxon>
        <taxon>Craniata</taxon>
        <taxon>Vertebrata</taxon>
        <taxon>Euteleostomi</taxon>
        <taxon>Actinopterygii</taxon>
        <taxon>Neopterygii</taxon>
        <taxon>Teleostei</taxon>
        <taxon>Ostariophysi</taxon>
        <taxon>Cypriniformes</taxon>
        <taxon>Cyprinidae</taxon>
        <taxon>Labeoninae</taxon>
        <taxon>Labeonini</taxon>
        <taxon>Cirrhinus</taxon>
    </lineage>
</organism>
<keyword evidence="3" id="KW-1185">Reference proteome</keyword>
<protein>
    <submittedName>
        <fullName evidence="2">Uncharacterized protein</fullName>
    </submittedName>
</protein>
<feature type="region of interest" description="Disordered" evidence="1">
    <location>
        <begin position="1"/>
        <end position="21"/>
    </location>
</feature>
<evidence type="ECO:0000313" key="3">
    <source>
        <dbReference type="Proteomes" id="UP001529510"/>
    </source>
</evidence>
<proteinExistence type="predicted"/>
<sequence length="54" mass="6142">LISGLEKRSLPDNKMEGKNNVDDLDARLQVLEKRVYGERGGKTNKPVKVIRLIH</sequence>
<comment type="caution">
    <text evidence="2">The sequence shown here is derived from an EMBL/GenBank/DDBJ whole genome shotgun (WGS) entry which is preliminary data.</text>
</comment>
<evidence type="ECO:0000256" key="1">
    <source>
        <dbReference type="SAM" id="MobiDB-lite"/>
    </source>
</evidence>
<accession>A0ABD0PHM1</accession>
<name>A0ABD0PHM1_CIRMR</name>
<dbReference type="Proteomes" id="UP001529510">
    <property type="component" value="Unassembled WGS sequence"/>
</dbReference>
<feature type="non-terminal residue" evidence="2">
    <location>
        <position position="1"/>
    </location>
</feature>
<feature type="non-terminal residue" evidence="2">
    <location>
        <position position="54"/>
    </location>
</feature>
<evidence type="ECO:0000313" key="2">
    <source>
        <dbReference type="EMBL" id="KAL0173255.1"/>
    </source>
</evidence>